<name>A0AB74QGJ0_CLODI</name>
<dbReference type="RefSeq" id="WP_077700956.1">
    <property type="nucleotide sequence ID" value="NZ_CAACZV010000021.1"/>
</dbReference>
<organism evidence="1 2">
    <name type="scientific">Clostridioides difficile</name>
    <name type="common">Peptoclostridium difficile</name>
    <dbReference type="NCBI Taxonomy" id="1496"/>
    <lineage>
        <taxon>Bacteria</taxon>
        <taxon>Bacillati</taxon>
        <taxon>Bacillota</taxon>
        <taxon>Clostridia</taxon>
        <taxon>Peptostreptococcales</taxon>
        <taxon>Peptostreptococcaceae</taxon>
        <taxon>Clostridioides</taxon>
    </lineage>
</organism>
<protein>
    <submittedName>
        <fullName evidence="1">Uncharacterized protein</fullName>
    </submittedName>
</protein>
<comment type="caution">
    <text evidence="1">The sequence shown here is derived from an EMBL/GenBank/DDBJ whole genome shotgun (WGS) entry which is preliminary data.</text>
</comment>
<dbReference type="Proteomes" id="UP000411588">
    <property type="component" value="Unassembled WGS sequence"/>
</dbReference>
<proteinExistence type="predicted"/>
<evidence type="ECO:0000313" key="1">
    <source>
        <dbReference type="EMBL" id="VFD36298.1"/>
    </source>
</evidence>
<dbReference type="AlphaFoldDB" id="A0AB74QGJ0"/>
<evidence type="ECO:0000313" key="2">
    <source>
        <dbReference type="Proteomes" id="UP000411588"/>
    </source>
</evidence>
<gene>
    <name evidence="1" type="ORF">SAMEA1402399_03939</name>
</gene>
<accession>A0AB74QGJ0</accession>
<reference evidence="1 2" key="1">
    <citation type="submission" date="2019-02" db="EMBL/GenBank/DDBJ databases">
        <authorList>
            <consortium name="Pathogen Informatics"/>
        </authorList>
    </citation>
    <scope>NUCLEOTIDE SEQUENCE [LARGE SCALE GENOMIC DNA]</scope>
    <source>
        <strain evidence="2">clo34</strain>
    </source>
</reference>
<dbReference type="EMBL" id="CAADAN010000022">
    <property type="protein sequence ID" value="VFD36298.1"/>
    <property type="molecule type" value="Genomic_DNA"/>
</dbReference>
<sequence>MPKFDGELLSNKEKPVFKKTGTIVQNNSTTTDNKTLNIYNLVNKKSKKVTMSATLDEELVNKLKSFSIDMNSDVSKLLSDILTQILSDVTIKEENLNIYNERNRRNKTKKK</sequence>